<name>A0A7X2SZ64_ENTAG</name>
<keyword evidence="1" id="KW-0560">Oxidoreductase</keyword>
<evidence type="ECO:0000313" key="2">
    <source>
        <dbReference type="Proteomes" id="UP000461948"/>
    </source>
</evidence>
<sequence>RSGRDGSVIQRFAPDMTPEDPIILETIKQALAK</sequence>
<comment type="caution">
    <text evidence="1">The sequence shown here is derived from an EMBL/GenBank/DDBJ whole genome shotgun (WGS) entry which is preliminary data.</text>
</comment>
<dbReference type="EMBL" id="WKLC01002849">
    <property type="protein sequence ID" value="MSE19502.1"/>
    <property type="molecule type" value="Genomic_DNA"/>
</dbReference>
<protein>
    <submittedName>
        <fullName evidence="1">Glutathione peroxidase</fullName>
    </submittedName>
</protein>
<dbReference type="Proteomes" id="UP000461948">
    <property type="component" value="Unassembled WGS sequence"/>
</dbReference>
<accession>A0A7X2SZ64</accession>
<evidence type="ECO:0000313" key="1">
    <source>
        <dbReference type="EMBL" id="MSE19502.1"/>
    </source>
</evidence>
<dbReference type="GO" id="GO:0004601">
    <property type="term" value="F:peroxidase activity"/>
    <property type="evidence" value="ECO:0007669"/>
    <property type="project" value="UniProtKB-KW"/>
</dbReference>
<proteinExistence type="predicted"/>
<feature type="non-terminal residue" evidence="1">
    <location>
        <position position="1"/>
    </location>
</feature>
<organism evidence="1 2">
    <name type="scientific">Enterobacter agglomerans</name>
    <name type="common">Erwinia herbicola</name>
    <name type="synonym">Pantoea agglomerans</name>
    <dbReference type="NCBI Taxonomy" id="549"/>
    <lineage>
        <taxon>Bacteria</taxon>
        <taxon>Pseudomonadati</taxon>
        <taxon>Pseudomonadota</taxon>
        <taxon>Gammaproteobacteria</taxon>
        <taxon>Enterobacterales</taxon>
        <taxon>Erwiniaceae</taxon>
        <taxon>Pantoea</taxon>
        <taxon>Pantoea agglomerans group</taxon>
    </lineage>
</organism>
<keyword evidence="1" id="KW-0575">Peroxidase</keyword>
<reference evidence="1 2" key="1">
    <citation type="submission" date="2019-11" db="EMBL/GenBank/DDBJ databases">
        <title>Draft Genome Sequence of Plant Growth-Promoting Rhizosphere-Associated Bacteria.</title>
        <authorList>
            <person name="Vasilyev I.Y."/>
            <person name="Radchenko V."/>
            <person name="Ilnitskaya E.V."/>
        </authorList>
    </citation>
    <scope>NUCLEOTIDE SEQUENCE [LARGE SCALE GENOMIC DNA]</scope>
    <source>
        <strain evidence="1 2">VRA_MhP_f</strain>
    </source>
</reference>
<gene>
    <name evidence="1" type="primary">btuE</name>
    <name evidence="1" type="ORF">GKC49_31695</name>
</gene>
<dbReference type="AlphaFoldDB" id="A0A7X2SZ64"/>